<organism evidence="2 3">
    <name type="scientific">Castilleja foliolosa</name>
    <dbReference type="NCBI Taxonomy" id="1961234"/>
    <lineage>
        <taxon>Eukaryota</taxon>
        <taxon>Viridiplantae</taxon>
        <taxon>Streptophyta</taxon>
        <taxon>Embryophyta</taxon>
        <taxon>Tracheophyta</taxon>
        <taxon>Spermatophyta</taxon>
        <taxon>Magnoliopsida</taxon>
        <taxon>eudicotyledons</taxon>
        <taxon>Gunneridae</taxon>
        <taxon>Pentapetalae</taxon>
        <taxon>asterids</taxon>
        <taxon>lamiids</taxon>
        <taxon>Lamiales</taxon>
        <taxon>Orobanchaceae</taxon>
        <taxon>Pedicularideae</taxon>
        <taxon>Castillejinae</taxon>
        <taxon>Castilleja</taxon>
    </lineage>
</organism>
<protein>
    <submittedName>
        <fullName evidence="2">Uncharacterized protein</fullName>
    </submittedName>
</protein>
<dbReference type="Proteomes" id="UP001632038">
    <property type="component" value="Unassembled WGS sequence"/>
</dbReference>
<gene>
    <name evidence="2" type="ORF">CASFOL_034671</name>
</gene>
<proteinExistence type="predicted"/>
<reference evidence="3" key="1">
    <citation type="journal article" date="2024" name="IScience">
        <title>Strigolactones Initiate the Formation of Haustorium-like Structures in Castilleja.</title>
        <authorList>
            <person name="Buerger M."/>
            <person name="Peterson D."/>
            <person name="Chory J."/>
        </authorList>
    </citation>
    <scope>NUCLEOTIDE SEQUENCE [LARGE SCALE GENOMIC DNA]</scope>
</reference>
<name>A0ABD3BRD4_9LAMI</name>
<accession>A0ABD3BRD4</accession>
<sequence>MEEFSPYIQNHQNLYYCHHSHYPHPDNSNANYYEPYNFYESYEPEVYYDHYESPSEQEITLSTMVELTQKLNEQMNERFDNLERVMGQIAKEVKELQQSKEMSENVWISPVDLEVEPLVSLEPVHFNIAEETHVNFVSKIDSLISKISFDLFNEKIESLVVEDIVEPPVEFFSYSVTDDYSRFWPPKVEEVR</sequence>
<comment type="caution">
    <text evidence="2">The sequence shown here is derived from an EMBL/GenBank/DDBJ whole genome shotgun (WGS) entry which is preliminary data.</text>
</comment>
<evidence type="ECO:0000256" key="1">
    <source>
        <dbReference type="SAM" id="Coils"/>
    </source>
</evidence>
<keyword evidence="1" id="KW-0175">Coiled coil</keyword>
<evidence type="ECO:0000313" key="2">
    <source>
        <dbReference type="EMBL" id="KAL3619759.1"/>
    </source>
</evidence>
<keyword evidence="3" id="KW-1185">Reference proteome</keyword>
<dbReference type="EMBL" id="JAVIJP010000066">
    <property type="protein sequence ID" value="KAL3619759.1"/>
    <property type="molecule type" value="Genomic_DNA"/>
</dbReference>
<feature type="coiled-coil region" evidence="1">
    <location>
        <begin position="65"/>
        <end position="99"/>
    </location>
</feature>
<dbReference type="AlphaFoldDB" id="A0ABD3BRD4"/>
<evidence type="ECO:0000313" key="3">
    <source>
        <dbReference type="Proteomes" id="UP001632038"/>
    </source>
</evidence>